<organism evidence="2 3">
    <name type="scientific">Cymbomonas tetramitiformis</name>
    <dbReference type="NCBI Taxonomy" id="36881"/>
    <lineage>
        <taxon>Eukaryota</taxon>
        <taxon>Viridiplantae</taxon>
        <taxon>Chlorophyta</taxon>
        <taxon>Pyramimonadophyceae</taxon>
        <taxon>Pyramimonadales</taxon>
        <taxon>Pyramimonadaceae</taxon>
        <taxon>Cymbomonas</taxon>
    </lineage>
</organism>
<evidence type="ECO:0000313" key="2">
    <source>
        <dbReference type="EMBL" id="KAK3266170.1"/>
    </source>
</evidence>
<protein>
    <submittedName>
        <fullName evidence="2">Uncharacterized protein</fullName>
    </submittedName>
</protein>
<evidence type="ECO:0000256" key="1">
    <source>
        <dbReference type="SAM" id="MobiDB-lite"/>
    </source>
</evidence>
<name>A0AAE0FUM1_9CHLO</name>
<feature type="non-terminal residue" evidence="2">
    <location>
        <position position="413"/>
    </location>
</feature>
<feature type="compositionally biased region" description="Acidic residues" evidence="1">
    <location>
        <begin position="200"/>
        <end position="217"/>
    </location>
</feature>
<reference evidence="2 3" key="1">
    <citation type="journal article" date="2015" name="Genome Biol. Evol.">
        <title>Comparative Genomics of a Bacterivorous Green Alga Reveals Evolutionary Causalities and Consequences of Phago-Mixotrophic Mode of Nutrition.</title>
        <authorList>
            <person name="Burns J.A."/>
            <person name="Paasch A."/>
            <person name="Narechania A."/>
            <person name="Kim E."/>
        </authorList>
    </citation>
    <scope>NUCLEOTIDE SEQUENCE [LARGE SCALE GENOMIC DNA]</scope>
    <source>
        <strain evidence="2 3">PLY_AMNH</strain>
    </source>
</reference>
<sequence length="413" mass="45485">MEVSPVLGFEEFLENRHTGPAIARNLAGLLKSVDMDMNDSITLPTLDGAANNKRAFKVFKKRVKVCSPHDLQRSVEHGLGRAGKRKNASLEAHIALNSKQSRSLHTSVLSSQRLLKSQLSRGVSKRRCKRVFRLHRIRWGGLYRMLRQSRKLETDIKVALTDSTTGQCAERAAFVAPVVTTTQTMASASASPQSAKETESSEEEEEDAGDENAEDSDVDQHRCLPASAWKKNNELESVLTVPYEVSQALQGHTGVGLDKGGAEETWEDVHAKGLEADIIQFREVTAEEVERRLLKLDNDTLLSLRMNPGLDTQDKSATVELMEAEYNRQLRHRGTHLLKKNTPDDQVGGARVVDGAHNTTKDGAAGASAPQASKRRRTLGELTAACSAPRSMMQEAPESEESVMETVLAEKIR</sequence>
<feature type="region of interest" description="Disordered" evidence="1">
    <location>
        <begin position="184"/>
        <end position="219"/>
    </location>
</feature>
<evidence type="ECO:0000313" key="3">
    <source>
        <dbReference type="Proteomes" id="UP001190700"/>
    </source>
</evidence>
<dbReference type="AlphaFoldDB" id="A0AAE0FUM1"/>
<feature type="compositionally biased region" description="Low complexity" evidence="1">
    <location>
        <begin position="184"/>
        <end position="195"/>
    </location>
</feature>
<dbReference type="Proteomes" id="UP001190700">
    <property type="component" value="Unassembled WGS sequence"/>
</dbReference>
<keyword evidence="3" id="KW-1185">Reference proteome</keyword>
<feature type="region of interest" description="Disordered" evidence="1">
    <location>
        <begin position="339"/>
        <end position="413"/>
    </location>
</feature>
<gene>
    <name evidence="2" type="ORF">CYMTET_25187</name>
</gene>
<accession>A0AAE0FUM1</accession>
<comment type="caution">
    <text evidence="2">The sequence shown here is derived from an EMBL/GenBank/DDBJ whole genome shotgun (WGS) entry which is preliminary data.</text>
</comment>
<proteinExistence type="predicted"/>
<dbReference type="EMBL" id="LGRX02013388">
    <property type="protein sequence ID" value="KAK3266170.1"/>
    <property type="molecule type" value="Genomic_DNA"/>
</dbReference>